<dbReference type="InterPro" id="IPR001646">
    <property type="entry name" value="5peptide_repeat"/>
</dbReference>
<keyword evidence="3" id="KW-1185">Reference proteome</keyword>
<proteinExistence type="predicted"/>
<dbReference type="OrthoDB" id="10044889at2759"/>
<dbReference type="PANTHER" id="PTHR14136:SF17">
    <property type="entry name" value="BTB_POZ DOMAIN-CONTAINING PROTEIN KCTD9"/>
    <property type="match status" value="1"/>
</dbReference>
<dbReference type="InterPro" id="IPR051082">
    <property type="entry name" value="Pentapeptide-BTB/POZ_domain"/>
</dbReference>
<protein>
    <recommendedName>
        <fullName evidence="4">Pentapeptide repeat-containing protein</fullName>
    </recommendedName>
</protein>
<dbReference type="EMBL" id="CAJOBC010084686">
    <property type="protein sequence ID" value="CAF4320724.1"/>
    <property type="molecule type" value="Genomic_DNA"/>
</dbReference>
<sequence>MIGVFTIVLAIQQQNIGEKNRQKDLQIADQQQKESILTNFVKEISELLLEKNFSLTQETMARIVRPKALTAIRQLDPTRKSYLIQFLYESKLLSTNGRQLPVDLTDADLNNLNLGNKMFKRLVGFSELYLPETSLINATFTSRILISSDFNNADLTGANFSYSLLGFTNFRKAILDGVDFRYVAVPGVDFTKASMLGTKITEHQLSDALSISNAVLPKEFCINDVQQKERMKFCNYRKNSSKRG</sequence>
<comment type="caution">
    <text evidence="1">The sequence shown here is derived from an EMBL/GenBank/DDBJ whole genome shotgun (WGS) entry which is preliminary data.</text>
</comment>
<dbReference type="SUPFAM" id="SSF141571">
    <property type="entry name" value="Pentapeptide repeat-like"/>
    <property type="match status" value="1"/>
</dbReference>
<organism evidence="1 3">
    <name type="scientific">Didymodactylos carnosus</name>
    <dbReference type="NCBI Taxonomy" id="1234261"/>
    <lineage>
        <taxon>Eukaryota</taxon>
        <taxon>Metazoa</taxon>
        <taxon>Spiralia</taxon>
        <taxon>Gnathifera</taxon>
        <taxon>Rotifera</taxon>
        <taxon>Eurotatoria</taxon>
        <taxon>Bdelloidea</taxon>
        <taxon>Philodinida</taxon>
        <taxon>Philodinidae</taxon>
        <taxon>Didymodactylos</taxon>
    </lineage>
</organism>
<evidence type="ECO:0000313" key="3">
    <source>
        <dbReference type="Proteomes" id="UP000663829"/>
    </source>
</evidence>
<dbReference type="Proteomes" id="UP000681722">
    <property type="component" value="Unassembled WGS sequence"/>
</dbReference>
<name>A0A815P9P7_9BILA</name>
<evidence type="ECO:0000313" key="2">
    <source>
        <dbReference type="EMBL" id="CAF4320724.1"/>
    </source>
</evidence>
<dbReference type="EMBL" id="CAJNOQ010019243">
    <property type="protein sequence ID" value="CAF1446178.1"/>
    <property type="molecule type" value="Genomic_DNA"/>
</dbReference>
<dbReference type="Pfam" id="PF00805">
    <property type="entry name" value="Pentapeptide"/>
    <property type="match status" value="1"/>
</dbReference>
<evidence type="ECO:0008006" key="4">
    <source>
        <dbReference type="Google" id="ProtNLM"/>
    </source>
</evidence>
<evidence type="ECO:0000313" key="1">
    <source>
        <dbReference type="EMBL" id="CAF1446178.1"/>
    </source>
</evidence>
<accession>A0A815P9P7</accession>
<gene>
    <name evidence="1" type="ORF">GPM918_LOCUS34553</name>
    <name evidence="2" type="ORF">SRO942_LOCUS35252</name>
</gene>
<dbReference type="PANTHER" id="PTHR14136">
    <property type="entry name" value="BTB_POZ DOMAIN-CONTAINING PROTEIN KCTD9"/>
    <property type="match status" value="1"/>
</dbReference>
<dbReference type="Gene3D" id="2.160.20.80">
    <property type="entry name" value="E3 ubiquitin-protein ligase SopA"/>
    <property type="match status" value="1"/>
</dbReference>
<dbReference type="Proteomes" id="UP000663829">
    <property type="component" value="Unassembled WGS sequence"/>
</dbReference>
<dbReference type="AlphaFoldDB" id="A0A815P9P7"/>
<reference evidence="1" key="1">
    <citation type="submission" date="2021-02" db="EMBL/GenBank/DDBJ databases">
        <authorList>
            <person name="Nowell W R."/>
        </authorList>
    </citation>
    <scope>NUCLEOTIDE SEQUENCE</scope>
</reference>